<proteinExistence type="predicted"/>
<gene>
    <name evidence="3" type="ORF">SAMN06265171_10977</name>
</gene>
<dbReference type="InterPro" id="IPR011051">
    <property type="entry name" value="RmlC_Cupin_sf"/>
</dbReference>
<dbReference type="InterPro" id="IPR014710">
    <property type="entry name" value="RmlC-like_jellyroll"/>
</dbReference>
<evidence type="ECO:0000313" key="4">
    <source>
        <dbReference type="Proteomes" id="UP000316916"/>
    </source>
</evidence>
<evidence type="ECO:0000313" key="3">
    <source>
        <dbReference type="EMBL" id="SMO85636.1"/>
    </source>
</evidence>
<evidence type="ECO:0000259" key="2">
    <source>
        <dbReference type="Pfam" id="PF07883"/>
    </source>
</evidence>
<dbReference type="EMBL" id="FXTC01000009">
    <property type="protein sequence ID" value="SMO85636.1"/>
    <property type="molecule type" value="Genomic_DNA"/>
</dbReference>
<dbReference type="Gene3D" id="2.60.120.10">
    <property type="entry name" value="Jelly Rolls"/>
    <property type="match status" value="1"/>
</dbReference>
<dbReference type="Pfam" id="PF07883">
    <property type="entry name" value="Cupin_2"/>
    <property type="match status" value="1"/>
</dbReference>
<keyword evidence="4" id="KW-1185">Reference proteome</keyword>
<evidence type="ECO:0000256" key="1">
    <source>
        <dbReference type="ARBA" id="ARBA00022723"/>
    </source>
</evidence>
<name>A0A521ENY8_9FLAO</name>
<dbReference type="InterPro" id="IPR051610">
    <property type="entry name" value="GPI/OXD"/>
</dbReference>
<protein>
    <submittedName>
        <fullName evidence="3">Mannose-6-phosphate isomerase, cupin superfamily</fullName>
    </submittedName>
</protein>
<dbReference type="InterPro" id="IPR013096">
    <property type="entry name" value="Cupin_2"/>
</dbReference>
<dbReference type="RefSeq" id="WP_142719149.1">
    <property type="nucleotide sequence ID" value="NZ_FXTC01000009.1"/>
</dbReference>
<organism evidence="3 4">
    <name type="scientific">Chryseobacterium rhizoplanae</name>
    <dbReference type="NCBI Taxonomy" id="1609531"/>
    <lineage>
        <taxon>Bacteria</taxon>
        <taxon>Pseudomonadati</taxon>
        <taxon>Bacteroidota</taxon>
        <taxon>Flavobacteriia</taxon>
        <taxon>Flavobacteriales</taxon>
        <taxon>Weeksellaceae</taxon>
        <taxon>Chryseobacterium group</taxon>
        <taxon>Chryseobacterium</taxon>
    </lineage>
</organism>
<dbReference type="Proteomes" id="UP000316916">
    <property type="component" value="Unassembled WGS sequence"/>
</dbReference>
<dbReference type="PANTHER" id="PTHR35848">
    <property type="entry name" value="OXALATE-BINDING PROTEIN"/>
    <property type="match status" value="1"/>
</dbReference>
<keyword evidence="1" id="KW-0479">Metal-binding</keyword>
<reference evidence="3 4" key="1">
    <citation type="submission" date="2017-05" db="EMBL/GenBank/DDBJ databases">
        <authorList>
            <person name="Varghese N."/>
            <person name="Submissions S."/>
        </authorList>
    </citation>
    <scope>NUCLEOTIDE SEQUENCE [LARGE SCALE GENOMIC DNA]</scope>
    <source>
        <strain evidence="3 4">DSM 29371</strain>
    </source>
</reference>
<accession>A0A521ENY8</accession>
<keyword evidence="3" id="KW-0413">Isomerase</keyword>
<sequence>MIHSKDNSEHYTWGNHCDSWILKNTPSLSVKQEKMPAGTSEKLHYHQVAEQFFYILKGEAVFYINEEKYPVKQGESISIAPESKHFISNESTEEIEFLVISNPPADHDRIEIKE</sequence>
<dbReference type="AlphaFoldDB" id="A0A521ENY8"/>
<dbReference type="SUPFAM" id="SSF51182">
    <property type="entry name" value="RmlC-like cupins"/>
    <property type="match status" value="1"/>
</dbReference>
<dbReference type="GO" id="GO:0016853">
    <property type="term" value="F:isomerase activity"/>
    <property type="evidence" value="ECO:0007669"/>
    <property type="project" value="UniProtKB-KW"/>
</dbReference>
<dbReference type="GO" id="GO:0046872">
    <property type="term" value="F:metal ion binding"/>
    <property type="evidence" value="ECO:0007669"/>
    <property type="project" value="UniProtKB-KW"/>
</dbReference>
<feature type="domain" description="Cupin type-2" evidence="2">
    <location>
        <begin position="34"/>
        <end position="100"/>
    </location>
</feature>